<evidence type="ECO:0000259" key="1">
    <source>
        <dbReference type="Pfam" id="PF05838"/>
    </source>
</evidence>
<dbReference type="AlphaFoldDB" id="A0A512IVV9"/>
<evidence type="ECO:0000313" key="2">
    <source>
        <dbReference type="EMBL" id="GEP01857.1"/>
    </source>
</evidence>
<comment type="caution">
    <text evidence="2">The sequence shown here is derived from an EMBL/GenBank/DDBJ whole genome shotgun (WGS) entry which is preliminary data.</text>
</comment>
<protein>
    <recommendedName>
        <fullName evidence="1">TtsA-like Glycoside hydrolase family 108 domain-containing protein</fullName>
    </recommendedName>
</protein>
<dbReference type="EMBL" id="BJZT01000060">
    <property type="protein sequence ID" value="GEP01857.1"/>
    <property type="molecule type" value="Genomic_DNA"/>
</dbReference>
<accession>A0A512IVV9</accession>
<dbReference type="InterPro" id="IPR023346">
    <property type="entry name" value="Lysozyme-like_dom_sf"/>
</dbReference>
<proteinExistence type="predicted"/>
<dbReference type="SUPFAM" id="SSF53955">
    <property type="entry name" value="Lysozyme-like"/>
    <property type="match status" value="1"/>
</dbReference>
<dbReference type="CDD" id="cd13926">
    <property type="entry name" value="N-acetylmuramidase_GH108"/>
    <property type="match status" value="1"/>
</dbReference>
<evidence type="ECO:0000313" key="3">
    <source>
        <dbReference type="Proteomes" id="UP000321258"/>
    </source>
</evidence>
<dbReference type="InterPro" id="IPR008565">
    <property type="entry name" value="TtsA-like_GH18_dom"/>
</dbReference>
<reference evidence="2 3" key="1">
    <citation type="submission" date="2019-07" db="EMBL/GenBank/DDBJ databases">
        <title>Whole genome shotgun sequence of Methylobacterium haplocladii NBRC 107714.</title>
        <authorList>
            <person name="Hosoyama A."/>
            <person name="Uohara A."/>
            <person name="Ohji S."/>
            <person name="Ichikawa N."/>
        </authorList>
    </citation>
    <scope>NUCLEOTIDE SEQUENCE [LARGE SCALE GENOMIC DNA]</scope>
    <source>
        <strain evidence="2 3">NBRC 107714</strain>
    </source>
</reference>
<feature type="domain" description="TtsA-like Glycoside hydrolase family 108" evidence="1">
    <location>
        <begin position="12"/>
        <end position="94"/>
    </location>
</feature>
<gene>
    <name evidence="2" type="ORF">MHA02_42440</name>
</gene>
<keyword evidence="3" id="KW-1185">Reference proteome</keyword>
<organism evidence="2 3">
    <name type="scientific">Methylobacterium haplocladii</name>
    <dbReference type="NCBI Taxonomy" id="1176176"/>
    <lineage>
        <taxon>Bacteria</taxon>
        <taxon>Pseudomonadati</taxon>
        <taxon>Pseudomonadota</taxon>
        <taxon>Alphaproteobacteria</taxon>
        <taxon>Hyphomicrobiales</taxon>
        <taxon>Methylobacteriaceae</taxon>
        <taxon>Methylobacterium</taxon>
    </lineage>
</organism>
<sequence>MAASTFARCCALTLRHEGGWSDHPADPGGATNLGVTIGTLSSWLGRRATKDEVRALTKESVALVYRKNYRDAIRGDELPAGPDYCAYDFAVNSGPKRGAVALQRPLGVADDGVIGSVTPSALATVPVETLIRAIFNDRMAFLQRLSTWSTFGKGWSARVNSVLAEALATARLAPVPTPPVKVEPPPAPSPVAIAIDSIDPKAAPRVAQPN</sequence>
<dbReference type="Gene3D" id="1.20.141.10">
    <property type="entry name" value="Chitosanase, subunit A, domain 1"/>
    <property type="match status" value="1"/>
</dbReference>
<name>A0A512IVV9_9HYPH</name>
<dbReference type="RefSeq" id="WP_147082539.1">
    <property type="nucleotide sequence ID" value="NZ_BJZT01000060.1"/>
</dbReference>
<dbReference type="OrthoDB" id="9815229at2"/>
<dbReference type="Proteomes" id="UP000321258">
    <property type="component" value="Unassembled WGS sequence"/>
</dbReference>
<dbReference type="Pfam" id="PF05838">
    <property type="entry name" value="Glyco_hydro_108"/>
    <property type="match status" value="1"/>
</dbReference>